<feature type="region of interest" description="Disordered" evidence="6">
    <location>
        <begin position="234"/>
        <end position="277"/>
    </location>
</feature>
<gene>
    <name evidence="9" type="ORF">BEMITA_LOCUS8353</name>
</gene>
<dbReference type="InterPro" id="IPR051940">
    <property type="entry name" value="Chitin_bind-dev_reg"/>
</dbReference>
<keyword evidence="1" id="KW-0147">Chitin-binding</keyword>
<protein>
    <recommendedName>
        <fullName evidence="8">Chitin-binding type-2 domain-containing protein</fullName>
    </recommendedName>
</protein>
<evidence type="ECO:0000256" key="1">
    <source>
        <dbReference type="ARBA" id="ARBA00022669"/>
    </source>
</evidence>
<evidence type="ECO:0000256" key="3">
    <source>
        <dbReference type="ARBA" id="ARBA00022737"/>
    </source>
</evidence>
<dbReference type="SMART" id="SM00494">
    <property type="entry name" value="ChtBD2"/>
    <property type="match status" value="3"/>
</dbReference>
<organism evidence="9 10">
    <name type="scientific">Bemisia tabaci</name>
    <name type="common">Sweetpotato whitefly</name>
    <name type="synonym">Aleurodes tabaci</name>
    <dbReference type="NCBI Taxonomy" id="7038"/>
    <lineage>
        <taxon>Eukaryota</taxon>
        <taxon>Metazoa</taxon>
        <taxon>Ecdysozoa</taxon>
        <taxon>Arthropoda</taxon>
        <taxon>Hexapoda</taxon>
        <taxon>Insecta</taxon>
        <taxon>Pterygota</taxon>
        <taxon>Neoptera</taxon>
        <taxon>Paraneoptera</taxon>
        <taxon>Hemiptera</taxon>
        <taxon>Sternorrhyncha</taxon>
        <taxon>Aleyrodoidea</taxon>
        <taxon>Aleyrodidae</taxon>
        <taxon>Aleyrodinae</taxon>
        <taxon>Bemisia</taxon>
    </lineage>
</organism>
<keyword evidence="3" id="KW-0677">Repeat</keyword>
<dbReference type="EMBL" id="OU963865">
    <property type="protein sequence ID" value="CAH0389537.1"/>
    <property type="molecule type" value="Genomic_DNA"/>
</dbReference>
<dbReference type="Proteomes" id="UP001152759">
    <property type="component" value="Chromosome 4"/>
</dbReference>
<evidence type="ECO:0000256" key="5">
    <source>
        <dbReference type="ARBA" id="ARBA00023180"/>
    </source>
</evidence>
<dbReference type="KEGG" id="btab:109042561"/>
<evidence type="ECO:0000256" key="7">
    <source>
        <dbReference type="SAM" id="SignalP"/>
    </source>
</evidence>
<keyword evidence="5" id="KW-0325">Glycoprotein</keyword>
<dbReference type="Gene3D" id="2.170.140.10">
    <property type="entry name" value="Chitin binding domain"/>
    <property type="match status" value="3"/>
</dbReference>
<feature type="domain" description="Chitin-binding type-2" evidence="8">
    <location>
        <begin position="315"/>
        <end position="378"/>
    </location>
</feature>
<sequence length="381" mass="42219">MNRTLCALVLGIWCLGTCAAAAKLPFLYEIERPEVYHQVKPVAAPSTSSNVRPTLPKCDTKYRNGTYPVMNPVFCDQFYYCDNGKIKAFQCDDGFAYTPYKGCKLVHTVDCSKRPRLQIPRGTEPCRRRNEIRADPAGCGRFVVCENNKASLGRCPPQQSFDDVNKTCRAQTNEDRVNCAPQLPPRPVEAPKPNRTDIPSIVVPSVPDVVSAVAQSALQVINLIPSRPLSISFQTSRPATSQELNLTERPSKPSPAVQQPQHTETVQPTTQLPTTLRPPASVSAEISFSSHPLQSAPQTPIGCPSTPCDPALSNWRCPEETYLQFGDHARYPYLDSCDKFIICYRDRSYRVAGCEAGRVFNRLTKVCVPRREIPSCSGTAR</sequence>
<evidence type="ECO:0000259" key="8">
    <source>
        <dbReference type="SMART" id="SM00494"/>
    </source>
</evidence>
<feature type="signal peptide" evidence="7">
    <location>
        <begin position="1"/>
        <end position="20"/>
    </location>
</feature>
<evidence type="ECO:0000313" key="10">
    <source>
        <dbReference type="Proteomes" id="UP001152759"/>
    </source>
</evidence>
<dbReference type="GO" id="GO:0005576">
    <property type="term" value="C:extracellular region"/>
    <property type="evidence" value="ECO:0007669"/>
    <property type="project" value="InterPro"/>
</dbReference>
<evidence type="ECO:0000256" key="6">
    <source>
        <dbReference type="SAM" id="MobiDB-lite"/>
    </source>
</evidence>
<proteinExistence type="predicted"/>
<feature type="compositionally biased region" description="Polar residues" evidence="6">
    <location>
        <begin position="234"/>
        <end position="245"/>
    </location>
</feature>
<dbReference type="GO" id="GO:0008061">
    <property type="term" value="F:chitin binding"/>
    <property type="evidence" value="ECO:0007669"/>
    <property type="project" value="UniProtKB-KW"/>
</dbReference>
<feature type="compositionally biased region" description="Low complexity" evidence="6">
    <location>
        <begin position="263"/>
        <end position="277"/>
    </location>
</feature>
<dbReference type="Pfam" id="PF01607">
    <property type="entry name" value="CBM_14"/>
    <property type="match status" value="2"/>
</dbReference>
<name>A0A9P0ADQ0_BEMTA</name>
<feature type="domain" description="Chitin-binding type-2" evidence="8">
    <location>
        <begin position="56"/>
        <end position="113"/>
    </location>
</feature>
<keyword evidence="10" id="KW-1185">Reference proteome</keyword>
<evidence type="ECO:0000313" key="9">
    <source>
        <dbReference type="EMBL" id="CAH0389537.1"/>
    </source>
</evidence>
<dbReference type="PANTHER" id="PTHR23301">
    <property type="entry name" value="CHITIN BINDING PERITROPHIN-A"/>
    <property type="match status" value="1"/>
</dbReference>
<feature type="domain" description="Chitin-binding type-2" evidence="8">
    <location>
        <begin position="124"/>
        <end position="181"/>
    </location>
</feature>
<dbReference type="InterPro" id="IPR002557">
    <property type="entry name" value="Chitin-bd_dom"/>
</dbReference>
<reference evidence="9" key="1">
    <citation type="submission" date="2021-12" db="EMBL/GenBank/DDBJ databases">
        <authorList>
            <person name="King R."/>
        </authorList>
    </citation>
    <scope>NUCLEOTIDE SEQUENCE</scope>
</reference>
<dbReference type="PANTHER" id="PTHR23301:SF0">
    <property type="entry name" value="CHITIN-BINDING TYPE-2 DOMAIN-CONTAINING PROTEIN-RELATED"/>
    <property type="match status" value="1"/>
</dbReference>
<dbReference type="SUPFAM" id="SSF57625">
    <property type="entry name" value="Invertebrate chitin-binding proteins"/>
    <property type="match status" value="3"/>
</dbReference>
<keyword evidence="4" id="KW-1015">Disulfide bond</keyword>
<dbReference type="InterPro" id="IPR036508">
    <property type="entry name" value="Chitin-bd_dom_sf"/>
</dbReference>
<accession>A0A9P0ADQ0</accession>
<feature type="chain" id="PRO_5040111356" description="Chitin-binding type-2 domain-containing protein" evidence="7">
    <location>
        <begin position="21"/>
        <end position="381"/>
    </location>
</feature>
<evidence type="ECO:0000256" key="2">
    <source>
        <dbReference type="ARBA" id="ARBA00022729"/>
    </source>
</evidence>
<evidence type="ECO:0000256" key="4">
    <source>
        <dbReference type="ARBA" id="ARBA00023157"/>
    </source>
</evidence>
<dbReference type="AlphaFoldDB" id="A0A9P0ADQ0"/>
<keyword evidence="2 7" id="KW-0732">Signal</keyword>